<sequence length="400" mass="44348">MSQSQSLPPPDHDPDLDIDPNASPFEQAHTKVLKILDSTPYLTAEERVLYILDLVRYASWQANGLSLVLKDVVSNVTSSHVQVAIESLGNAEAWKAEREEWLGFAKMSLGVEVLERVVSADEVVEMPTAPQPVLRSIEEPNEYLFVKLPTEDLILRKGGEGEAGGSSSGADVDMEGDGNGDGGGAGALEEATMEEEEDAIEFEDDEEDKKEDEKKEEIETVAWKYIVRGLQLVLSEMNDMNKVPENDYSLIRSSLEVVQSRLGKMMDVYAPLLARIKNTLPDAKGLEQKLDAMEEGRASNEEDASGSFRQFRMEYKSLLANLVTLVKVFVAHGIPCPCLSAEDKLIFMDMIVSEMERMVLKQEGDLSQEVLSKFKPVKEELALLDRMYAANLAARTMQGP</sequence>
<dbReference type="AlphaFoldDB" id="A0A8S8ZM20"/>
<name>A0A8S8ZM20_SORMA</name>
<feature type="region of interest" description="Disordered" evidence="1">
    <location>
        <begin position="1"/>
        <end position="22"/>
    </location>
</feature>
<reference evidence="2 3" key="1">
    <citation type="submission" date="2017-07" db="EMBL/GenBank/DDBJ databases">
        <title>Genome sequence of the Sordaria macrospora wild type strain R19027.</title>
        <authorList>
            <person name="Nowrousian M."/>
            <person name="Teichert I."/>
            <person name="Kueck U."/>
        </authorList>
    </citation>
    <scope>NUCLEOTIDE SEQUENCE [LARGE SCALE GENOMIC DNA]</scope>
    <source>
        <strain evidence="2 3">R19027</strain>
        <tissue evidence="2">Mycelium</tissue>
    </source>
</reference>
<evidence type="ECO:0000313" key="3">
    <source>
        <dbReference type="Proteomes" id="UP000433876"/>
    </source>
</evidence>
<dbReference type="EMBL" id="NMPR01000101">
    <property type="protein sequence ID" value="KAA8630549.1"/>
    <property type="molecule type" value="Genomic_DNA"/>
</dbReference>
<organism evidence="2 3">
    <name type="scientific">Sordaria macrospora</name>
    <dbReference type="NCBI Taxonomy" id="5147"/>
    <lineage>
        <taxon>Eukaryota</taxon>
        <taxon>Fungi</taxon>
        <taxon>Dikarya</taxon>
        <taxon>Ascomycota</taxon>
        <taxon>Pezizomycotina</taxon>
        <taxon>Sordariomycetes</taxon>
        <taxon>Sordariomycetidae</taxon>
        <taxon>Sordariales</taxon>
        <taxon>Sordariaceae</taxon>
        <taxon>Sordaria</taxon>
    </lineage>
</organism>
<dbReference type="VEuPathDB" id="FungiDB:SMAC_05612"/>
<feature type="compositionally biased region" description="Acidic residues" evidence="1">
    <location>
        <begin position="191"/>
        <end position="210"/>
    </location>
</feature>
<evidence type="ECO:0000313" key="2">
    <source>
        <dbReference type="EMBL" id="KAA8630549.1"/>
    </source>
</evidence>
<comment type="caution">
    <text evidence="2">The sequence shown here is derived from an EMBL/GenBank/DDBJ whole genome shotgun (WGS) entry which is preliminary data.</text>
</comment>
<dbReference type="Proteomes" id="UP000433876">
    <property type="component" value="Unassembled WGS sequence"/>
</dbReference>
<gene>
    <name evidence="2" type="ORF">SMACR_05612</name>
</gene>
<evidence type="ECO:0000256" key="1">
    <source>
        <dbReference type="SAM" id="MobiDB-lite"/>
    </source>
</evidence>
<accession>A0A8S8ZM20</accession>
<protein>
    <submittedName>
        <fullName evidence="2">Uncharacterized protein</fullName>
    </submittedName>
</protein>
<proteinExistence type="predicted"/>
<feature type="region of interest" description="Disordered" evidence="1">
    <location>
        <begin position="157"/>
        <end position="215"/>
    </location>
</feature>